<feature type="non-terminal residue" evidence="1">
    <location>
        <position position="1"/>
    </location>
</feature>
<protein>
    <submittedName>
        <fullName evidence="1">Uncharacterized protein</fullName>
    </submittedName>
</protein>
<evidence type="ECO:0000313" key="1">
    <source>
        <dbReference type="EMBL" id="OEL31658.1"/>
    </source>
</evidence>
<proteinExistence type="predicted"/>
<comment type="caution">
    <text evidence="1">The sequence shown here is derived from an EMBL/GenBank/DDBJ whole genome shotgun (WGS) entry which is preliminary data.</text>
</comment>
<sequence>CFSVPRPPWPCFPPKSEVRIQKVEKIEFVYNLLTKPLVPSVYTKPVVETMIVEPFTSKKKAGNASRGGIVSVEDINRRSERYIREKKKQFLG</sequence>
<dbReference type="OrthoDB" id="617983at2759"/>
<name>A0A1E5W2V6_9POAL</name>
<gene>
    <name evidence="1" type="ORF">BAE44_0007322</name>
</gene>
<evidence type="ECO:0000313" key="2">
    <source>
        <dbReference type="Proteomes" id="UP000095767"/>
    </source>
</evidence>
<organism evidence="1 2">
    <name type="scientific">Dichanthelium oligosanthes</name>
    <dbReference type="NCBI Taxonomy" id="888268"/>
    <lineage>
        <taxon>Eukaryota</taxon>
        <taxon>Viridiplantae</taxon>
        <taxon>Streptophyta</taxon>
        <taxon>Embryophyta</taxon>
        <taxon>Tracheophyta</taxon>
        <taxon>Spermatophyta</taxon>
        <taxon>Magnoliopsida</taxon>
        <taxon>Liliopsida</taxon>
        <taxon>Poales</taxon>
        <taxon>Poaceae</taxon>
        <taxon>PACMAD clade</taxon>
        <taxon>Panicoideae</taxon>
        <taxon>Panicodae</taxon>
        <taxon>Paniceae</taxon>
        <taxon>Dichantheliinae</taxon>
        <taxon>Dichanthelium</taxon>
    </lineage>
</organism>
<dbReference type="AlphaFoldDB" id="A0A1E5W2V6"/>
<keyword evidence="2" id="KW-1185">Reference proteome</keyword>
<dbReference type="EMBL" id="LWDX02022950">
    <property type="protein sequence ID" value="OEL31658.1"/>
    <property type="molecule type" value="Genomic_DNA"/>
</dbReference>
<dbReference type="Proteomes" id="UP000095767">
    <property type="component" value="Unassembled WGS sequence"/>
</dbReference>
<accession>A0A1E5W2V6</accession>
<reference evidence="1 2" key="1">
    <citation type="submission" date="2016-09" db="EMBL/GenBank/DDBJ databases">
        <title>The draft genome of Dichanthelium oligosanthes: A C3 panicoid grass species.</title>
        <authorList>
            <person name="Studer A.J."/>
            <person name="Schnable J.C."/>
            <person name="Brutnell T.P."/>
        </authorList>
    </citation>
    <scope>NUCLEOTIDE SEQUENCE [LARGE SCALE GENOMIC DNA]</scope>
    <source>
        <strain evidence="2">cv. Kellogg 1175</strain>
        <tissue evidence="1">Leaf</tissue>
    </source>
</reference>